<accession>A0A1E3U6P0</accession>
<gene>
    <name evidence="3" type="ORF">BEI59_33455</name>
</gene>
<dbReference type="Proteomes" id="UP000094271">
    <property type="component" value="Unassembled WGS sequence"/>
</dbReference>
<evidence type="ECO:0000313" key="4">
    <source>
        <dbReference type="Proteomes" id="UP000094271"/>
    </source>
</evidence>
<evidence type="ECO:0000259" key="2">
    <source>
        <dbReference type="Pfam" id="PF02120"/>
    </source>
</evidence>
<dbReference type="AlphaFoldDB" id="A0A1E3U6P0"/>
<evidence type="ECO:0000256" key="1">
    <source>
        <dbReference type="SAM" id="MobiDB-lite"/>
    </source>
</evidence>
<feature type="region of interest" description="Disordered" evidence="1">
    <location>
        <begin position="53"/>
        <end position="125"/>
    </location>
</feature>
<reference evidence="3 4" key="1">
    <citation type="submission" date="2016-08" db="EMBL/GenBank/DDBJ databases">
        <authorList>
            <person name="Seilhamer J.J."/>
        </authorList>
    </citation>
    <scope>NUCLEOTIDE SEQUENCE [LARGE SCALE GENOMIC DNA]</scope>
    <source>
        <strain evidence="3 4">NML150140-1</strain>
    </source>
</reference>
<protein>
    <recommendedName>
        <fullName evidence="2">Flagellar hook-length control protein-like C-terminal domain-containing protein</fullName>
    </recommendedName>
</protein>
<name>A0A1E3U6P0_9FIRM</name>
<dbReference type="Pfam" id="PF02120">
    <property type="entry name" value="Flg_hook"/>
    <property type="match status" value="1"/>
</dbReference>
<dbReference type="CDD" id="cd17470">
    <property type="entry name" value="T3SS_Flik_C"/>
    <property type="match status" value="1"/>
</dbReference>
<dbReference type="EMBL" id="MEHA01000044">
    <property type="protein sequence ID" value="ODR38681.1"/>
    <property type="molecule type" value="Genomic_DNA"/>
</dbReference>
<comment type="caution">
    <text evidence="3">The sequence shown here is derived from an EMBL/GenBank/DDBJ whole genome shotgun (WGS) entry which is preliminary data.</text>
</comment>
<sequence length="470" mass="50607">MIPASCGGKKWKRKVVKNMTVQTVQNAGITGTGKDNRQSAAARDTFMEMLNTHLNQTSDRKNANAGPGKAASQPGQKSGEPVKKEENIAGKASRDTQDKTGDALKETAGNAEDKPADKVEKPGKEQTEAAAGILMEEQMQQNGWEMILPGEELSGNTGSREEEMSLSGIVQTADAAETYPAGTEQNPAAIINTAAGETQYARGKKTDRQTAGAAEDISVLKDSGLENAAQAGSSGVKAAGNGQEAFGDSASSYGDMLKEQSELLKAMAGIGKEEKDTETSYVLQDKETDTEALQKKVDEKAYLPLDRMIAVRTADRSEITAVPNTQTEAVPVMQQVKTGLEEGMAKGMNHFTIRLKPEGLGEIVVRMVTEGGRISMRIGVSNEDTQRLINSELLQLKEALQPLNAQVQEVYHSGFGGMDFSGYQQDMYRQQHQMTGGILRHFGATAAGEEEDTPEIPVYNRMEGSLYAYI</sequence>
<dbReference type="Gene3D" id="3.30.750.140">
    <property type="match status" value="1"/>
</dbReference>
<dbReference type="InterPro" id="IPR021136">
    <property type="entry name" value="Flagellar_hook_control-like_C"/>
</dbReference>
<dbReference type="InterPro" id="IPR038610">
    <property type="entry name" value="FliK-like_C_sf"/>
</dbReference>
<proteinExistence type="predicted"/>
<dbReference type="OrthoDB" id="1958130at2"/>
<feature type="compositionally biased region" description="Basic and acidic residues" evidence="1">
    <location>
        <begin position="80"/>
        <end position="125"/>
    </location>
</feature>
<evidence type="ECO:0000313" key="3">
    <source>
        <dbReference type="EMBL" id="ODR38681.1"/>
    </source>
</evidence>
<feature type="domain" description="Flagellar hook-length control protein-like C-terminal" evidence="2">
    <location>
        <begin position="345"/>
        <end position="410"/>
    </location>
</feature>
<organism evidence="3 4">
    <name type="scientific">Eisenbergiella tayi</name>
    <dbReference type="NCBI Taxonomy" id="1432052"/>
    <lineage>
        <taxon>Bacteria</taxon>
        <taxon>Bacillati</taxon>
        <taxon>Bacillota</taxon>
        <taxon>Clostridia</taxon>
        <taxon>Lachnospirales</taxon>
        <taxon>Lachnospiraceae</taxon>
        <taxon>Eisenbergiella</taxon>
    </lineage>
</organism>